<dbReference type="Proteomes" id="UP000000763">
    <property type="component" value="Chromosome 2"/>
</dbReference>
<dbReference type="KEGG" id="dosa:Os02g0787250"/>
<protein>
    <submittedName>
        <fullName evidence="1">Os02g0787250 protein</fullName>
    </submittedName>
</protein>
<reference evidence="2" key="2">
    <citation type="journal article" date="2008" name="Nucleic Acids Res.">
        <title>The rice annotation project database (RAP-DB): 2008 update.</title>
        <authorList>
            <consortium name="The rice annotation project (RAP)"/>
        </authorList>
    </citation>
    <scope>GENOME REANNOTATION</scope>
    <source>
        <strain evidence="2">cv. Nipponbare</strain>
    </source>
</reference>
<name>A0A0P0VQK0_ORYSJ</name>
<organism evidence="1 2">
    <name type="scientific">Oryza sativa subsp. japonica</name>
    <name type="common">Rice</name>
    <dbReference type="NCBI Taxonomy" id="39947"/>
    <lineage>
        <taxon>Eukaryota</taxon>
        <taxon>Viridiplantae</taxon>
        <taxon>Streptophyta</taxon>
        <taxon>Embryophyta</taxon>
        <taxon>Tracheophyta</taxon>
        <taxon>Spermatophyta</taxon>
        <taxon>Magnoliopsida</taxon>
        <taxon>Liliopsida</taxon>
        <taxon>Poales</taxon>
        <taxon>Poaceae</taxon>
        <taxon>BOP clade</taxon>
        <taxon>Oryzoideae</taxon>
        <taxon>Oryzeae</taxon>
        <taxon>Oryzinae</taxon>
        <taxon>Oryza</taxon>
        <taxon>Oryza sativa</taxon>
    </lineage>
</organism>
<dbReference type="AlphaFoldDB" id="A0A0P0VQK0"/>
<evidence type="ECO:0000313" key="1">
    <source>
        <dbReference type="EMBL" id="BAH91906.1"/>
    </source>
</evidence>
<dbReference type="EMBL" id="AP008208">
    <property type="protein sequence ID" value="BAH91906.1"/>
    <property type="molecule type" value="Genomic_DNA"/>
</dbReference>
<reference evidence="1 2" key="1">
    <citation type="journal article" date="2005" name="Nature">
        <title>The map-based sequence of the rice genome.</title>
        <authorList>
            <consortium name="International rice genome sequencing project (IRGSP)"/>
            <person name="Matsumoto T."/>
            <person name="Wu J."/>
            <person name="Kanamori H."/>
            <person name="Katayose Y."/>
            <person name="Fujisawa M."/>
            <person name="Namiki N."/>
            <person name="Mizuno H."/>
            <person name="Yamamoto K."/>
            <person name="Antonio B.A."/>
            <person name="Baba T."/>
            <person name="Sakata K."/>
            <person name="Nagamura Y."/>
            <person name="Aoki H."/>
            <person name="Arikawa K."/>
            <person name="Arita K."/>
            <person name="Bito T."/>
            <person name="Chiden Y."/>
            <person name="Fujitsuka N."/>
            <person name="Fukunaka R."/>
            <person name="Hamada M."/>
            <person name="Harada C."/>
            <person name="Hayashi A."/>
            <person name="Hijishita S."/>
            <person name="Honda M."/>
            <person name="Hosokawa S."/>
            <person name="Ichikawa Y."/>
            <person name="Idonuma A."/>
            <person name="Iijima M."/>
            <person name="Ikeda M."/>
            <person name="Ikeno M."/>
            <person name="Ito K."/>
            <person name="Ito S."/>
            <person name="Ito T."/>
            <person name="Ito Y."/>
            <person name="Ito Y."/>
            <person name="Iwabuchi A."/>
            <person name="Kamiya K."/>
            <person name="Karasawa W."/>
            <person name="Kurita K."/>
            <person name="Katagiri S."/>
            <person name="Kikuta A."/>
            <person name="Kobayashi H."/>
            <person name="Kobayashi N."/>
            <person name="Machita K."/>
            <person name="Maehara T."/>
            <person name="Masukawa M."/>
            <person name="Mizubayashi T."/>
            <person name="Mukai Y."/>
            <person name="Nagasaki H."/>
            <person name="Nagata Y."/>
            <person name="Naito S."/>
            <person name="Nakashima M."/>
            <person name="Nakama Y."/>
            <person name="Nakamichi Y."/>
            <person name="Nakamura M."/>
            <person name="Meguro A."/>
            <person name="Negishi M."/>
            <person name="Ohta I."/>
            <person name="Ohta T."/>
            <person name="Okamoto M."/>
            <person name="Ono N."/>
            <person name="Saji S."/>
            <person name="Sakaguchi M."/>
            <person name="Sakai K."/>
            <person name="Shibata M."/>
            <person name="Shimokawa T."/>
            <person name="Song J."/>
            <person name="Takazaki Y."/>
            <person name="Terasawa K."/>
            <person name="Tsugane M."/>
            <person name="Tsuji K."/>
            <person name="Ueda S."/>
            <person name="Waki K."/>
            <person name="Yamagata H."/>
            <person name="Yamamoto M."/>
            <person name="Yamamoto S."/>
            <person name="Yamane H."/>
            <person name="Yoshiki S."/>
            <person name="Yoshihara R."/>
            <person name="Yukawa K."/>
            <person name="Zhong H."/>
            <person name="Yano M."/>
            <person name="Yuan Q."/>
            <person name="Ouyang S."/>
            <person name="Liu J."/>
            <person name="Jones K.M."/>
            <person name="Gansberger K."/>
            <person name="Moffat K."/>
            <person name="Hill J."/>
            <person name="Bera J."/>
            <person name="Fadrosh D."/>
            <person name="Jin S."/>
            <person name="Johri S."/>
            <person name="Kim M."/>
            <person name="Overton L."/>
            <person name="Reardon M."/>
            <person name="Tsitrin T."/>
            <person name="Vuong H."/>
            <person name="Weaver B."/>
            <person name="Ciecko A."/>
            <person name="Tallon L."/>
            <person name="Jackson J."/>
            <person name="Pai G."/>
            <person name="Aken S.V."/>
            <person name="Utterback T."/>
            <person name="Reidmuller S."/>
            <person name="Feldblyum T."/>
            <person name="Hsiao J."/>
            <person name="Zismann V."/>
            <person name="Iobst S."/>
            <person name="de Vazeille A.R."/>
            <person name="Buell C.R."/>
            <person name="Ying K."/>
            <person name="Li Y."/>
            <person name="Lu T."/>
            <person name="Huang Y."/>
            <person name="Zhao Q."/>
            <person name="Feng Q."/>
            <person name="Zhang L."/>
            <person name="Zhu J."/>
            <person name="Weng Q."/>
            <person name="Mu J."/>
            <person name="Lu Y."/>
            <person name="Fan D."/>
            <person name="Liu Y."/>
            <person name="Guan J."/>
            <person name="Zhang Y."/>
            <person name="Yu S."/>
            <person name="Liu X."/>
            <person name="Zhang Y."/>
            <person name="Hong G."/>
            <person name="Han B."/>
            <person name="Choisne N."/>
            <person name="Demange N."/>
            <person name="Orjeda G."/>
            <person name="Samain S."/>
            <person name="Cattolico L."/>
            <person name="Pelletier E."/>
            <person name="Couloux A."/>
            <person name="Segurens B."/>
            <person name="Wincker P."/>
            <person name="D'Hont A."/>
            <person name="Scarpelli C."/>
            <person name="Weissenbach J."/>
            <person name="Salanoubat M."/>
            <person name="Quetier F."/>
            <person name="Yu Y."/>
            <person name="Kim H.R."/>
            <person name="Rambo T."/>
            <person name="Currie J."/>
            <person name="Collura K."/>
            <person name="Luo M."/>
            <person name="Yang T."/>
            <person name="Ammiraju J.S.S."/>
            <person name="Engler F."/>
            <person name="Soderlund C."/>
            <person name="Wing R.A."/>
            <person name="Palmer L.E."/>
            <person name="de la Bastide M."/>
            <person name="Spiegel L."/>
            <person name="Nascimento L."/>
            <person name="Zutavern T."/>
            <person name="O'Shaughnessy A."/>
            <person name="Dike S."/>
            <person name="Dedhia N."/>
            <person name="Preston R."/>
            <person name="Balija V."/>
            <person name="McCombie W.R."/>
            <person name="Chow T."/>
            <person name="Chen H."/>
            <person name="Chung M."/>
            <person name="Chen C."/>
            <person name="Shaw J."/>
            <person name="Wu H."/>
            <person name="Hsiao K."/>
            <person name="Chao Y."/>
            <person name="Chu M."/>
            <person name="Cheng C."/>
            <person name="Hour A."/>
            <person name="Lee P."/>
            <person name="Lin S."/>
            <person name="Lin Y."/>
            <person name="Liou J."/>
            <person name="Liu S."/>
            <person name="Hsing Y."/>
            <person name="Raghuvanshi S."/>
            <person name="Mohanty A."/>
            <person name="Bharti A.K."/>
            <person name="Gaur A."/>
            <person name="Gupta V."/>
            <person name="Kumar D."/>
            <person name="Ravi V."/>
            <person name="Vij S."/>
            <person name="Kapur A."/>
            <person name="Khurana P."/>
            <person name="Khurana P."/>
            <person name="Khurana J.P."/>
            <person name="Tyagi A.K."/>
            <person name="Gaikwad K."/>
            <person name="Singh A."/>
            <person name="Dalal V."/>
            <person name="Srivastava S."/>
            <person name="Dixit A."/>
            <person name="Pal A.K."/>
            <person name="Ghazi I.A."/>
            <person name="Yadav M."/>
            <person name="Pandit A."/>
            <person name="Bhargava A."/>
            <person name="Sureshbabu K."/>
            <person name="Batra K."/>
            <person name="Sharma T.R."/>
            <person name="Mohapatra T."/>
            <person name="Singh N.K."/>
            <person name="Messing J."/>
            <person name="Nelson A.B."/>
            <person name="Fuks G."/>
            <person name="Kavchok S."/>
            <person name="Keizer G."/>
            <person name="Linton E."/>
            <person name="Llaca V."/>
            <person name="Song R."/>
            <person name="Tanyolac B."/>
            <person name="Young S."/>
            <person name="Ho-Il K."/>
            <person name="Hahn J.H."/>
            <person name="Sangsakoo G."/>
            <person name="Vanavichit A."/>
            <person name="de Mattos Luiz.A.T."/>
            <person name="Zimmer P.D."/>
            <person name="Malone G."/>
            <person name="Dellagostin O."/>
            <person name="de Oliveira A.C."/>
            <person name="Bevan M."/>
            <person name="Bancroft I."/>
            <person name="Minx P."/>
            <person name="Cordum H."/>
            <person name="Wilson R."/>
            <person name="Cheng Z."/>
            <person name="Jin W."/>
            <person name="Jiang J."/>
            <person name="Leong S.A."/>
            <person name="Iwama H."/>
            <person name="Gojobori T."/>
            <person name="Itoh T."/>
            <person name="Niimura Y."/>
            <person name="Fujii Y."/>
            <person name="Habara T."/>
            <person name="Sakai H."/>
            <person name="Sato Y."/>
            <person name="Wilson G."/>
            <person name="Kumar K."/>
            <person name="McCouch S."/>
            <person name="Juretic N."/>
            <person name="Hoen D."/>
            <person name="Wright S."/>
            <person name="Bruskiewich R."/>
            <person name="Bureau T."/>
            <person name="Miyao A."/>
            <person name="Hirochika H."/>
            <person name="Nishikawa T."/>
            <person name="Kadowaki K."/>
            <person name="Sugiura M."/>
            <person name="Burr B."/>
            <person name="Sasaki T."/>
        </authorList>
    </citation>
    <scope>NUCLEOTIDE SEQUENCE [LARGE SCALE GENOMIC DNA]</scope>
    <source>
        <strain evidence="2">cv. Nipponbare</strain>
    </source>
</reference>
<gene>
    <name evidence="1" type="ordered locus">Os02g0787250</name>
</gene>
<dbReference type="Gramene" id="Os02t0787250-01">
    <property type="protein sequence ID" value="Os02t0787250-01"/>
    <property type="gene ID" value="Os02g0787250"/>
</dbReference>
<sequence length="424" mass="45185">MRLMHGGVAVVGRAVHAAPAAAAHGVAELHVVLAEGAEAVELREHDGGEVGAVLPAELAAADGYLGEAARLVDGPVVDGRVEHVDDGAVVERARDVVGEPHGRLRGDDLEQHDAEGVDVRLDAEHARLLVLRVDVAEGPRRRRHVALRDAVGDGGRDEAGEADVADLADVVAVEEDVARLEVAVDERLGLGLVEEEQAGGDLGGDAEAVLPRDDRAAAAPEQAVVEAAVGHVLVDEAAVLRARAEEEHHVGVADAAEHLHLLVELRPPLGGVGAEHLDGHRRVVQVALVHRAIAALADLAAVGEVLGGELDLLDGVLAVPDRAARAAAAHGLETLLGLLERLHLRADPLLRLHLRQPLRRLRRLDGRPRLRLLLLDQRHGRLLRQPRLVRPLLLIRLPALQLHRLHASSNTRSHQLFSTSTIQT</sequence>
<accession>A0A0P0VQK0</accession>
<proteinExistence type="predicted"/>
<evidence type="ECO:0000313" key="2">
    <source>
        <dbReference type="Proteomes" id="UP000000763"/>
    </source>
</evidence>